<accession>A0AAF0ZRB0</accession>
<dbReference type="AlphaFoldDB" id="A0AAF0ZRB0"/>
<organism evidence="1 2">
    <name type="scientific">Solanum verrucosum</name>
    <dbReference type="NCBI Taxonomy" id="315347"/>
    <lineage>
        <taxon>Eukaryota</taxon>
        <taxon>Viridiplantae</taxon>
        <taxon>Streptophyta</taxon>
        <taxon>Embryophyta</taxon>
        <taxon>Tracheophyta</taxon>
        <taxon>Spermatophyta</taxon>
        <taxon>Magnoliopsida</taxon>
        <taxon>eudicotyledons</taxon>
        <taxon>Gunneridae</taxon>
        <taxon>Pentapetalae</taxon>
        <taxon>asterids</taxon>
        <taxon>lamiids</taxon>
        <taxon>Solanales</taxon>
        <taxon>Solanaceae</taxon>
        <taxon>Solanoideae</taxon>
        <taxon>Solaneae</taxon>
        <taxon>Solanum</taxon>
    </lineage>
</organism>
<name>A0AAF0ZRB0_SOLVR</name>
<proteinExistence type="predicted"/>
<gene>
    <name evidence="1" type="ORF">MTR67_042617</name>
</gene>
<sequence length="75" mass="8440">MSLINAKVTQNVASSSIHMDDILENSPLYAQLHAYLSEKQSDTFASIAKEDVDDIKSFEKVSKKEMIFLLECSEI</sequence>
<dbReference type="Proteomes" id="UP001234989">
    <property type="component" value="Chromosome 10"/>
</dbReference>
<evidence type="ECO:0000313" key="1">
    <source>
        <dbReference type="EMBL" id="WMV49232.1"/>
    </source>
</evidence>
<evidence type="ECO:0000313" key="2">
    <source>
        <dbReference type="Proteomes" id="UP001234989"/>
    </source>
</evidence>
<protein>
    <submittedName>
        <fullName evidence="1">Uncharacterized protein</fullName>
    </submittedName>
</protein>
<keyword evidence="2" id="KW-1185">Reference proteome</keyword>
<reference evidence="1" key="1">
    <citation type="submission" date="2023-08" db="EMBL/GenBank/DDBJ databases">
        <title>A de novo genome assembly of Solanum verrucosum Schlechtendal, a Mexican diploid species geographically isolated from the other diploid A-genome species in potato relatives.</title>
        <authorList>
            <person name="Hosaka K."/>
        </authorList>
    </citation>
    <scope>NUCLEOTIDE SEQUENCE</scope>
    <source>
        <tissue evidence="1">Young leaves</tissue>
    </source>
</reference>
<dbReference type="EMBL" id="CP133621">
    <property type="protein sequence ID" value="WMV49232.1"/>
    <property type="molecule type" value="Genomic_DNA"/>
</dbReference>